<keyword evidence="6" id="KW-0560">Oxidoreductase</keyword>
<dbReference type="InterPro" id="IPR016162">
    <property type="entry name" value="Ald_DH_N"/>
</dbReference>
<dbReference type="InterPro" id="IPR016163">
    <property type="entry name" value="Ald_DH_C"/>
</dbReference>
<keyword evidence="7" id="KW-0443">Lipid metabolism</keyword>
<evidence type="ECO:0000256" key="11">
    <source>
        <dbReference type="ARBA" id="ARBA00045468"/>
    </source>
</evidence>
<dbReference type="PANTHER" id="PTHR43570:SF15">
    <property type="entry name" value="ALDEHYDE DEHYDROGENASE, DIMERIC NADP-PREFERRING"/>
    <property type="match status" value="1"/>
</dbReference>
<comment type="catalytic activity">
    <reaction evidence="13">
        <text>an aldehyde + NAD(+) + H2O = a carboxylate + NADH + 2 H(+)</text>
        <dbReference type="Rhea" id="RHEA:16185"/>
        <dbReference type="ChEBI" id="CHEBI:15377"/>
        <dbReference type="ChEBI" id="CHEBI:15378"/>
        <dbReference type="ChEBI" id="CHEBI:17478"/>
        <dbReference type="ChEBI" id="CHEBI:29067"/>
        <dbReference type="ChEBI" id="CHEBI:57540"/>
        <dbReference type="ChEBI" id="CHEBI:57945"/>
        <dbReference type="EC" id="1.2.1.5"/>
    </reaction>
</comment>
<dbReference type="Gene3D" id="3.40.309.10">
    <property type="entry name" value="Aldehyde Dehydrogenase, Chain A, domain 2"/>
    <property type="match status" value="1"/>
</dbReference>
<dbReference type="AlphaFoldDB" id="A0A7J8G4I1"/>
<evidence type="ECO:0000256" key="5">
    <source>
        <dbReference type="ARBA" id="ARBA00022857"/>
    </source>
</evidence>
<comment type="caution">
    <text evidence="15">The sequence shown here is derived from an EMBL/GenBank/DDBJ whole genome shotgun (WGS) entry which is preliminary data.</text>
</comment>
<dbReference type="InterPro" id="IPR015590">
    <property type="entry name" value="Aldehyde_DH_dom"/>
</dbReference>
<evidence type="ECO:0000256" key="2">
    <source>
        <dbReference type="ARBA" id="ARBA00009986"/>
    </source>
</evidence>
<dbReference type="GO" id="GO:0004029">
    <property type="term" value="F:aldehyde dehydrogenase (NAD+) activity"/>
    <property type="evidence" value="ECO:0007669"/>
    <property type="project" value="TreeGrafter"/>
</dbReference>
<comment type="similarity">
    <text evidence="2">Belongs to the aldehyde dehydrogenase family.</text>
</comment>
<name>A0A7J8G4I1_ROUAE</name>
<dbReference type="Proteomes" id="UP000593571">
    <property type="component" value="Unassembled WGS sequence"/>
</dbReference>
<dbReference type="PANTHER" id="PTHR43570">
    <property type="entry name" value="ALDEHYDE DEHYDROGENASE"/>
    <property type="match status" value="1"/>
</dbReference>
<comment type="function">
    <text evidence="11">ALDHs play a major role in the detoxification of alcohol-derived acetaldehyde. They are involved in the metabolism of corticosteroids, biogenic amines, neurotransmitters, and lipid peroxidation. Oxidizes medium and long chain aldehydes into non-toxic fatty acids. Preferentially oxidizes aromatic aldehyde substrates. Comprises about 50 percent of corneal epithelial soluble proteins. May play a role in preventing corneal damage caused by ultraviolet light.</text>
</comment>
<dbReference type="GO" id="GO:0004028">
    <property type="term" value="F:3-chloroallyl aldehyde dehydrogenase activity"/>
    <property type="evidence" value="ECO:0007669"/>
    <property type="project" value="TreeGrafter"/>
</dbReference>
<feature type="domain" description="Aldehyde dehydrogenase" evidence="14">
    <location>
        <begin position="20"/>
        <end position="295"/>
    </location>
</feature>
<dbReference type="FunFam" id="3.40.309.10:FF:000003">
    <property type="entry name" value="Aldehyde dehydrogenase"/>
    <property type="match status" value="1"/>
</dbReference>
<comment type="subcellular location">
    <subcellularLocation>
        <location evidence="1">Cytoplasm</location>
    </subcellularLocation>
</comment>
<evidence type="ECO:0000259" key="14">
    <source>
        <dbReference type="Pfam" id="PF00171"/>
    </source>
</evidence>
<evidence type="ECO:0000256" key="1">
    <source>
        <dbReference type="ARBA" id="ARBA00004496"/>
    </source>
</evidence>
<protein>
    <recommendedName>
        <fullName evidence="9">Aldehyde dehydrogenase, dimeric NADP-preferring</fullName>
        <ecNumber evidence="8">1.2.1.5</ecNumber>
    </recommendedName>
    <alternativeName>
        <fullName evidence="10">Aldehyde dehydrogenase family 3 member A1</fullName>
    </alternativeName>
</protein>
<gene>
    <name evidence="15" type="ORF">HJG63_000567</name>
</gene>
<evidence type="ECO:0000313" key="16">
    <source>
        <dbReference type="Proteomes" id="UP000593571"/>
    </source>
</evidence>
<accession>A0A7J8G4I1</accession>
<keyword evidence="5" id="KW-0521">NADP</keyword>
<proteinExistence type="inferred from homology"/>
<evidence type="ECO:0000256" key="12">
    <source>
        <dbReference type="ARBA" id="ARBA00048806"/>
    </source>
</evidence>
<evidence type="ECO:0000256" key="10">
    <source>
        <dbReference type="ARBA" id="ARBA00041267"/>
    </source>
</evidence>
<evidence type="ECO:0000256" key="7">
    <source>
        <dbReference type="ARBA" id="ARBA00023098"/>
    </source>
</evidence>
<dbReference type="InterPro" id="IPR012394">
    <property type="entry name" value="Aldehyde_DH_NAD(P)"/>
</dbReference>
<evidence type="ECO:0000256" key="13">
    <source>
        <dbReference type="ARBA" id="ARBA00049219"/>
    </source>
</evidence>
<dbReference type="GO" id="GO:0006629">
    <property type="term" value="P:lipid metabolic process"/>
    <property type="evidence" value="ECO:0007669"/>
    <property type="project" value="UniProtKB-KW"/>
</dbReference>
<dbReference type="InterPro" id="IPR016161">
    <property type="entry name" value="Ald_DH/histidinol_DH"/>
</dbReference>
<evidence type="ECO:0000256" key="3">
    <source>
        <dbReference type="ARBA" id="ARBA00011738"/>
    </source>
</evidence>
<sequence length="332" mass="36640">MTKKLPEWVVDEPVEKTAHTQQNECYIHSEPLGVVLIISYWNFPFTITIQPMVGAIAAGNAVVIKPSELSENTLNLLATIIPQYLDKDLYLVIEGGIPETTEVLKDRFDHILYTGSTNIGKIIMTAAAKHLTPVTLELVGGKSPCYVDKDCDLDIACRKFMNYGQTCITPDYIRCDPSIQNQIAEKLKKSLKEFYGDDAKKSRDYGRIINSRHFQRVMGLMEGQRVAYGGTGDMAALYIAPAILTDVDPQSQVMQKEIFGPIMSFVCVRSLEEAIQFINQCEKPLALYVFSQNDKAFGGSLGLSNSSLHGTVAWDATMASTASRPSPTVTPA</sequence>
<dbReference type="EC" id="1.2.1.5" evidence="8"/>
<keyword evidence="16" id="KW-1185">Reference proteome</keyword>
<comment type="catalytic activity">
    <reaction evidence="12">
        <text>octanal + NAD(+) + H2O = octanoate + NADH + 2 H(+)</text>
        <dbReference type="Rhea" id="RHEA:44100"/>
        <dbReference type="ChEBI" id="CHEBI:15377"/>
        <dbReference type="ChEBI" id="CHEBI:15378"/>
        <dbReference type="ChEBI" id="CHEBI:17935"/>
        <dbReference type="ChEBI" id="CHEBI:25646"/>
        <dbReference type="ChEBI" id="CHEBI:57540"/>
        <dbReference type="ChEBI" id="CHEBI:57945"/>
    </reaction>
</comment>
<evidence type="ECO:0000256" key="4">
    <source>
        <dbReference type="ARBA" id="ARBA00022490"/>
    </source>
</evidence>
<dbReference type="EMBL" id="JACASE010000006">
    <property type="protein sequence ID" value="KAF6454595.1"/>
    <property type="molecule type" value="Genomic_DNA"/>
</dbReference>
<dbReference type="GO" id="GO:0006081">
    <property type="term" value="P:aldehyde metabolic process"/>
    <property type="evidence" value="ECO:0007669"/>
    <property type="project" value="InterPro"/>
</dbReference>
<dbReference type="Pfam" id="PF00171">
    <property type="entry name" value="Aldedh"/>
    <property type="match status" value="1"/>
</dbReference>
<comment type="subunit">
    <text evidence="3">Homodimer.</text>
</comment>
<evidence type="ECO:0000256" key="9">
    <source>
        <dbReference type="ARBA" id="ARBA00040587"/>
    </source>
</evidence>
<evidence type="ECO:0000256" key="8">
    <source>
        <dbReference type="ARBA" id="ARBA00038982"/>
    </source>
</evidence>
<keyword evidence="4" id="KW-0963">Cytoplasm</keyword>
<evidence type="ECO:0000313" key="15">
    <source>
        <dbReference type="EMBL" id="KAF6454595.1"/>
    </source>
</evidence>
<organism evidence="15 16">
    <name type="scientific">Rousettus aegyptiacus</name>
    <name type="common">Egyptian fruit bat</name>
    <name type="synonym">Pteropus aegyptiacus</name>
    <dbReference type="NCBI Taxonomy" id="9407"/>
    <lineage>
        <taxon>Eukaryota</taxon>
        <taxon>Metazoa</taxon>
        <taxon>Chordata</taxon>
        <taxon>Craniata</taxon>
        <taxon>Vertebrata</taxon>
        <taxon>Euteleostomi</taxon>
        <taxon>Mammalia</taxon>
        <taxon>Eutheria</taxon>
        <taxon>Laurasiatheria</taxon>
        <taxon>Chiroptera</taxon>
        <taxon>Yinpterochiroptera</taxon>
        <taxon>Pteropodoidea</taxon>
        <taxon>Pteropodidae</taxon>
        <taxon>Rousettinae</taxon>
        <taxon>Rousettus</taxon>
    </lineage>
</organism>
<dbReference type="GO" id="GO:0005737">
    <property type="term" value="C:cytoplasm"/>
    <property type="evidence" value="ECO:0007669"/>
    <property type="project" value="UniProtKB-SubCell"/>
</dbReference>
<reference evidence="15 16" key="1">
    <citation type="journal article" date="2020" name="Nature">
        <title>Six reference-quality genomes reveal evolution of bat adaptations.</title>
        <authorList>
            <person name="Jebb D."/>
            <person name="Huang Z."/>
            <person name="Pippel M."/>
            <person name="Hughes G.M."/>
            <person name="Lavrichenko K."/>
            <person name="Devanna P."/>
            <person name="Winkler S."/>
            <person name="Jermiin L.S."/>
            <person name="Skirmuntt E.C."/>
            <person name="Katzourakis A."/>
            <person name="Burkitt-Gray L."/>
            <person name="Ray D.A."/>
            <person name="Sullivan K.A.M."/>
            <person name="Roscito J.G."/>
            <person name="Kirilenko B.M."/>
            <person name="Davalos L.M."/>
            <person name="Corthals A.P."/>
            <person name="Power M.L."/>
            <person name="Jones G."/>
            <person name="Ransome R.D."/>
            <person name="Dechmann D.K.N."/>
            <person name="Locatelli A.G."/>
            <person name="Puechmaille S.J."/>
            <person name="Fedrigo O."/>
            <person name="Jarvis E.D."/>
            <person name="Hiller M."/>
            <person name="Vernes S.C."/>
            <person name="Myers E.W."/>
            <person name="Teeling E.C."/>
        </authorList>
    </citation>
    <scope>NUCLEOTIDE SEQUENCE [LARGE SCALE GENOMIC DNA]</scope>
    <source>
        <strain evidence="15">MRouAeg1</strain>
        <tissue evidence="15">Muscle</tissue>
    </source>
</reference>
<evidence type="ECO:0000256" key="6">
    <source>
        <dbReference type="ARBA" id="ARBA00023002"/>
    </source>
</evidence>
<dbReference type="Gene3D" id="3.40.605.10">
    <property type="entry name" value="Aldehyde Dehydrogenase, Chain A, domain 1"/>
    <property type="match status" value="1"/>
</dbReference>
<dbReference type="SUPFAM" id="SSF53720">
    <property type="entry name" value="ALDH-like"/>
    <property type="match status" value="1"/>
</dbReference>